<evidence type="ECO:0000256" key="1">
    <source>
        <dbReference type="SAM" id="MobiDB-lite"/>
    </source>
</evidence>
<evidence type="ECO:0000313" key="3">
    <source>
        <dbReference type="EMBL" id="KAH6898272.1"/>
    </source>
</evidence>
<evidence type="ECO:0000313" key="4">
    <source>
        <dbReference type="Proteomes" id="UP000777438"/>
    </source>
</evidence>
<dbReference type="Gene3D" id="3.30.160.60">
    <property type="entry name" value="Classic Zinc Finger"/>
    <property type="match status" value="1"/>
</dbReference>
<feature type="compositionally biased region" description="Polar residues" evidence="1">
    <location>
        <begin position="1"/>
        <end position="35"/>
    </location>
</feature>
<keyword evidence="4" id="KW-1185">Reference proteome</keyword>
<dbReference type="Proteomes" id="UP000777438">
    <property type="component" value="Unassembled WGS sequence"/>
</dbReference>
<dbReference type="AlphaFoldDB" id="A0A9P8WFX7"/>
<feature type="compositionally biased region" description="Polar residues" evidence="1">
    <location>
        <begin position="56"/>
        <end position="79"/>
    </location>
</feature>
<reference evidence="3 4" key="1">
    <citation type="journal article" date="2021" name="Nat. Commun.">
        <title>Genetic determinants of endophytism in the Arabidopsis root mycobiome.</title>
        <authorList>
            <person name="Mesny F."/>
            <person name="Miyauchi S."/>
            <person name="Thiergart T."/>
            <person name="Pickel B."/>
            <person name="Atanasova L."/>
            <person name="Karlsson M."/>
            <person name="Huettel B."/>
            <person name="Barry K.W."/>
            <person name="Haridas S."/>
            <person name="Chen C."/>
            <person name="Bauer D."/>
            <person name="Andreopoulos W."/>
            <person name="Pangilinan J."/>
            <person name="LaButti K."/>
            <person name="Riley R."/>
            <person name="Lipzen A."/>
            <person name="Clum A."/>
            <person name="Drula E."/>
            <person name="Henrissat B."/>
            <person name="Kohler A."/>
            <person name="Grigoriev I.V."/>
            <person name="Martin F.M."/>
            <person name="Hacquard S."/>
        </authorList>
    </citation>
    <scope>NUCLEOTIDE SEQUENCE [LARGE SCALE GENOMIC DNA]</scope>
    <source>
        <strain evidence="3 4">MPI-CAGE-CH-0241</strain>
    </source>
</reference>
<comment type="caution">
    <text evidence="3">The sequence shown here is derived from an EMBL/GenBank/DDBJ whole genome shotgun (WGS) entry which is preliminary data.</text>
</comment>
<gene>
    <name evidence="3" type="ORF">B0T10DRAFT_102683</name>
</gene>
<feature type="domain" description="C2H2-type" evidence="2">
    <location>
        <begin position="189"/>
        <end position="216"/>
    </location>
</feature>
<feature type="compositionally biased region" description="Polar residues" evidence="1">
    <location>
        <begin position="102"/>
        <end position="122"/>
    </location>
</feature>
<feature type="domain" description="C2H2-type" evidence="2">
    <location>
        <begin position="152"/>
        <end position="175"/>
    </location>
</feature>
<evidence type="ECO:0000259" key="2">
    <source>
        <dbReference type="SMART" id="SM00355"/>
    </source>
</evidence>
<feature type="region of interest" description="Disordered" evidence="1">
    <location>
        <begin position="1"/>
        <end position="90"/>
    </location>
</feature>
<dbReference type="OrthoDB" id="9998363at2759"/>
<dbReference type="SMART" id="SM00355">
    <property type="entry name" value="ZnF_C2H2"/>
    <property type="match status" value="2"/>
</dbReference>
<dbReference type="InterPro" id="IPR013087">
    <property type="entry name" value="Znf_C2H2_type"/>
</dbReference>
<organism evidence="3 4">
    <name type="scientific">Thelonectria olida</name>
    <dbReference type="NCBI Taxonomy" id="1576542"/>
    <lineage>
        <taxon>Eukaryota</taxon>
        <taxon>Fungi</taxon>
        <taxon>Dikarya</taxon>
        <taxon>Ascomycota</taxon>
        <taxon>Pezizomycotina</taxon>
        <taxon>Sordariomycetes</taxon>
        <taxon>Hypocreomycetidae</taxon>
        <taxon>Hypocreales</taxon>
        <taxon>Nectriaceae</taxon>
        <taxon>Thelonectria</taxon>
    </lineage>
</organism>
<sequence>MNPTEESCLGQNTAASSSSANGRQPVWNPSSTSPLDNGPLHGYYENSNYFLDGSGNYMSQDDSQSIPRSGSSPILSPANSAVGPVLQSTSHPTFTSQYPLGWSATSQSQGTSDSPAILSSTPMERPHAARRGPPGTRRCDIRRRRNRIIRPEACPVCEYRAAERRDVNRHLRSVHPEEARARGMSVDRIKCIYLHCPTTFARLDHRRRHLENVNSHKGLQDLTLR</sequence>
<proteinExistence type="predicted"/>
<dbReference type="EMBL" id="JAGPYM010000002">
    <property type="protein sequence ID" value="KAH6898272.1"/>
    <property type="molecule type" value="Genomic_DNA"/>
</dbReference>
<name>A0A9P8WFX7_9HYPO</name>
<feature type="region of interest" description="Disordered" evidence="1">
    <location>
        <begin position="102"/>
        <end position="138"/>
    </location>
</feature>
<protein>
    <recommendedName>
        <fullName evidence="2">C2H2-type domain-containing protein</fullName>
    </recommendedName>
</protein>
<accession>A0A9P8WFX7</accession>